<sequence>MCSVPYSLNCFWNVCSGAGLMRRFQRVDSVFLMQMPPGDRGPTVRFHVGRHRSAIADLGPDSPEADKHRRALALLTKAAERVGIVIQEPADAAA</sequence>
<dbReference type="Proteomes" id="UP000009081">
    <property type="component" value="Plasmid p3META1"/>
</dbReference>
<reference evidence="1 2" key="1">
    <citation type="journal article" date="2009" name="PLoS ONE">
        <title>Methylobacterium genome sequences: a reference blueprint to investigate microbial metabolism of C1 compounds from natural and industrial sources.</title>
        <authorList>
            <person name="Vuilleumier S."/>
            <person name="Chistoserdova L."/>
            <person name="Lee M.-C."/>
            <person name="Bringel F."/>
            <person name="Lajus A."/>
            <person name="Zhou Y."/>
            <person name="Gourion B."/>
            <person name="Barbe V."/>
            <person name="Chang J."/>
            <person name="Cruveiller S."/>
            <person name="Dossat C."/>
            <person name="Gillett W."/>
            <person name="Gruffaz C."/>
            <person name="Haugen E."/>
            <person name="Hourcade E."/>
            <person name="Levy R."/>
            <person name="Mangenot S."/>
            <person name="Muller E."/>
            <person name="Nadalig T."/>
            <person name="Pagni M."/>
            <person name="Penny C."/>
            <person name="Peyraud R."/>
            <person name="Robinson D.G."/>
            <person name="Roche D."/>
            <person name="Rouy Z."/>
            <person name="Saenampechek C."/>
            <person name="Salvignol G."/>
            <person name="Vallenet D."/>
            <person name="Wu Z."/>
            <person name="Marx C.J."/>
            <person name="Vorholt J.A."/>
            <person name="Olson M.V."/>
            <person name="Kaul R."/>
            <person name="Weissenbach J."/>
            <person name="Medigue C."/>
            <person name="Lidstrom M.E."/>
        </authorList>
    </citation>
    <scope>NUCLEOTIDE SEQUENCE [LARGE SCALE GENOMIC DNA]</scope>
    <source>
        <strain evidence="2">ATCC 14718 / DSM 1338 / JCM 2805 / NCIMB 9133 / AM1</strain>
    </source>
</reference>
<protein>
    <submittedName>
        <fullName evidence="1">Uncharacterized protein</fullName>
    </submittedName>
</protein>
<dbReference type="HOGENOM" id="CLU_2382797_0_0_5"/>
<proteinExistence type="predicted"/>
<dbReference type="AlphaFoldDB" id="C5B6X4"/>
<geneLocation type="plasmid" evidence="1 2">
    <name>p3META1</name>
</geneLocation>
<gene>
    <name evidence="1" type="ordered locus">MexAM1_p3METAp0032</name>
</gene>
<evidence type="ECO:0000313" key="1">
    <source>
        <dbReference type="EMBL" id="ACS44206.1"/>
    </source>
</evidence>
<dbReference type="KEGG" id="mea:Mex_p30032"/>
<name>C5B6X4_METEA</name>
<keyword evidence="1" id="KW-0614">Plasmid</keyword>
<dbReference type="EMBL" id="CP001514">
    <property type="protein sequence ID" value="ACS44206.1"/>
    <property type="molecule type" value="Genomic_DNA"/>
</dbReference>
<accession>C5B6X4</accession>
<evidence type="ECO:0000313" key="2">
    <source>
        <dbReference type="Proteomes" id="UP000009081"/>
    </source>
</evidence>
<keyword evidence="2" id="KW-1185">Reference proteome</keyword>
<organism evidence="1 2">
    <name type="scientific">Methylorubrum extorquens (strain ATCC 14718 / DSM 1338 / JCM 2805 / NCIMB 9133 / AM1)</name>
    <name type="common">Methylobacterium extorquens</name>
    <dbReference type="NCBI Taxonomy" id="272630"/>
    <lineage>
        <taxon>Bacteria</taxon>
        <taxon>Pseudomonadati</taxon>
        <taxon>Pseudomonadota</taxon>
        <taxon>Alphaproteobacteria</taxon>
        <taxon>Hyphomicrobiales</taxon>
        <taxon>Methylobacteriaceae</taxon>
        <taxon>Methylorubrum</taxon>
    </lineage>
</organism>